<keyword evidence="2" id="KW-1185">Reference proteome</keyword>
<dbReference type="EMBL" id="CM043016">
    <property type="protein sequence ID" value="KAI4468078.1"/>
    <property type="molecule type" value="Genomic_DNA"/>
</dbReference>
<organism evidence="1 2">
    <name type="scientific">Holotrichia oblita</name>
    <name type="common">Chafer beetle</name>
    <dbReference type="NCBI Taxonomy" id="644536"/>
    <lineage>
        <taxon>Eukaryota</taxon>
        <taxon>Metazoa</taxon>
        <taxon>Ecdysozoa</taxon>
        <taxon>Arthropoda</taxon>
        <taxon>Hexapoda</taxon>
        <taxon>Insecta</taxon>
        <taxon>Pterygota</taxon>
        <taxon>Neoptera</taxon>
        <taxon>Endopterygota</taxon>
        <taxon>Coleoptera</taxon>
        <taxon>Polyphaga</taxon>
        <taxon>Scarabaeiformia</taxon>
        <taxon>Scarabaeidae</taxon>
        <taxon>Melolonthinae</taxon>
        <taxon>Holotrichia</taxon>
    </lineage>
</organism>
<gene>
    <name evidence="1" type="ORF">MML48_2g00018721</name>
</gene>
<protein>
    <submittedName>
        <fullName evidence="1">Uncharacterized protein</fullName>
    </submittedName>
</protein>
<name>A0ACB9TMS6_HOLOL</name>
<proteinExistence type="predicted"/>
<dbReference type="Proteomes" id="UP001056778">
    <property type="component" value="Chromosome 2"/>
</dbReference>
<accession>A0ACB9TMS6</accession>
<evidence type="ECO:0000313" key="1">
    <source>
        <dbReference type="EMBL" id="KAI4468078.1"/>
    </source>
</evidence>
<evidence type="ECO:0000313" key="2">
    <source>
        <dbReference type="Proteomes" id="UP001056778"/>
    </source>
</evidence>
<sequence>MDAFVQARLAEWDLEQLEETFQTSLKLAINGERLVLESDGTEIDNDAILLHVKNEILILLQTNEIWTECTPSKLPSTVTASSGQTSLNSTTSSQSCGSISQNERKEFLSQNEWNHFEIPYEKFTKTMLEACENGDGSNKSVKTQVVHIVIDELRRINERIPLRILKETARALASKYPKMFTDIDDDNRVVGDGCSCLFYKLSERATYLRRPHKRTNAEPMVPQKLLKRKISAMAGCPKWAPQIAGANSAAITKLGELAKDNIPDNFDDMLDESYPLIRSFLNNIEDPPSVNDILSKYPILFNMRAIAWHFKKLTGMDLQDLVSSLQNHYQKIVDFGLFSGMLSKEVCEGTRKEKTILLCISKYFKEDFDVLWQVMSEAGLTFVNKTLSINYSVLSEEEGETTYKIFFEKFEIFSGHDCAETVSGCFALYFIFNIQYPKEIALTLEFIQTYFMKIYPSVGKKSTLPRSTKKIINLINKLKEFCK</sequence>
<reference evidence="1" key="1">
    <citation type="submission" date="2022-04" db="EMBL/GenBank/DDBJ databases">
        <title>Chromosome-scale genome assembly of Holotrichia oblita Faldermann.</title>
        <authorList>
            <person name="Rongchong L."/>
        </authorList>
    </citation>
    <scope>NUCLEOTIDE SEQUENCE</scope>
    <source>
        <strain evidence="1">81SQS9</strain>
    </source>
</reference>
<comment type="caution">
    <text evidence="1">The sequence shown here is derived from an EMBL/GenBank/DDBJ whole genome shotgun (WGS) entry which is preliminary data.</text>
</comment>